<evidence type="ECO:0000256" key="30">
    <source>
        <dbReference type="ARBA" id="ARBA00032188"/>
    </source>
</evidence>
<keyword evidence="21 32" id="KW-0472">Membrane</keyword>
<keyword evidence="24 33" id="KW-0675">Receptor</keyword>
<evidence type="ECO:0000256" key="20">
    <source>
        <dbReference type="ARBA" id="ARBA00023055"/>
    </source>
</evidence>
<keyword evidence="17" id="KW-0130">Cell adhesion</keyword>
<evidence type="ECO:0000256" key="1">
    <source>
        <dbReference type="ARBA" id="ARBA00000542"/>
    </source>
</evidence>
<comment type="catalytic activity">
    <reaction evidence="27">
        <text>tetracosanoate(out) = tetracosanoate(in)</text>
        <dbReference type="Rhea" id="RHEA:45260"/>
        <dbReference type="ChEBI" id="CHEBI:31014"/>
    </reaction>
    <physiologicalReaction direction="left-to-right" evidence="27">
        <dbReference type="Rhea" id="RHEA:45261"/>
    </physiologicalReaction>
</comment>
<evidence type="ECO:0000256" key="27">
    <source>
        <dbReference type="ARBA" id="ARBA00023949"/>
    </source>
</evidence>
<evidence type="ECO:0000256" key="2">
    <source>
        <dbReference type="ARBA" id="ARBA00000626"/>
    </source>
</evidence>
<dbReference type="InterPro" id="IPR005428">
    <property type="entry name" value="CD36/SCARB1/SNMP1"/>
</dbReference>
<evidence type="ECO:0000256" key="5">
    <source>
        <dbReference type="ARBA" id="ARBA00001892"/>
    </source>
</evidence>
<evidence type="ECO:0000256" key="10">
    <source>
        <dbReference type="ARBA" id="ARBA00010532"/>
    </source>
</evidence>
<comment type="catalytic activity">
    <reaction evidence="1">
        <text>(9Z,12Z)-octadecadienoate(out) = (9Z,12Z)-octadecadienoate(in)</text>
        <dbReference type="Rhea" id="RHEA:45264"/>
        <dbReference type="ChEBI" id="CHEBI:30245"/>
    </reaction>
    <physiologicalReaction direction="left-to-right" evidence="1">
        <dbReference type="Rhea" id="RHEA:45265"/>
    </physiologicalReaction>
</comment>
<dbReference type="GO" id="GO:0045121">
    <property type="term" value="C:membrane raft"/>
    <property type="evidence" value="ECO:0007669"/>
    <property type="project" value="UniProtKB-SubCell"/>
</dbReference>
<name>A0A9Q1BLT8_HOLLE</name>
<evidence type="ECO:0000256" key="4">
    <source>
        <dbReference type="ARBA" id="ARBA00000996"/>
    </source>
</evidence>
<dbReference type="Pfam" id="PF01130">
    <property type="entry name" value="CD36"/>
    <property type="match status" value="1"/>
</dbReference>
<evidence type="ECO:0000256" key="7">
    <source>
        <dbReference type="ARBA" id="ARBA00004285"/>
    </source>
</evidence>
<keyword evidence="12" id="KW-0813">Transport</keyword>
<keyword evidence="25" id="KW-0325">Glycoprotein</keyword>
<comment type="catalytic activity">
    <reaction evidence="4">
        <text>tetradecanoate(out) = tetradecanoate(in)</text>
        <dbReference type="Rhea" id="RHEA:45252"/>
        <dbReference type="ChEBI" id="CHEBI:30807"/>
    </reaction>
    <physiologicalReaction direction="left-to-right" evidence="4">
        <dbReference type="Rhea" id="RHEA:45253"/>
    </physiologicalReaction>
</comment>
<comment type="catalytic activity">
    <reaction evidence="2">
        <text>(9Z)-octadecenoate(out) = (9Z)-octadecenoate(in)</text>
        <dbReference type="Rhea" id="RHEA:33655"/>
        <dbReference type="ChEBI" id="CHEBI:30823"/>
    </reaction>
    <physiologicalReaction direction="left-to-right" evidence="2">
        <dbReference type="Rhea" id="RHEA:33656"/>
    </physiologicalReaction>
</comment>
<keyword evidence="22" id="KW-0564">Palmitate</keyword>
<dbReference type="PANTHER" id="PTHR11923:SF12">
    <property type="entry name" value="PLATELET GLYCOPROTEIN 4"/>
    <property type="match status" value="1"/>
</dbReference>
<protein>
    <recommendedName>
        <fullName evidence="11">Platelet glycoprotein 4</fullName>
    </recommendedName>
    <alternativeName>
        <fullName evidence="31">Glycoprotein IIIb</fullName>
    </alternativeName>
    <alternativeName>
        <fullName evidence="29">PAS IV</fullName>
    </alternativeName>
    <alternativeName>
        <fullName evidence="30">PAS-4</fullName>
    </alternativeName>
    <alternativeName>
        <fullName evidence="28">Platelet glycoprotein IV</fullName>
    </alternativeName>
</protein>
<keyword evidence="19" id="KW-0333">Golgi apparatus</keyword>
<evidence type="ECO:0000256" key="31">
    <source>
        <dbReference type="ARBA" id="ARBA00032780"/>
    </source>
</evidence>
<evidence type="ECO:0000256" key="6">
    <source>
        <dbReference type="ARBA" id="ARBA00004221"/>
    </source>
</evidence>
<feature type="transmembrane region" description="Helical" evidence="32">
    <location>
        <begin position="12"/>
        <end position="32"/>
    </location>
</feature>
<comment type="catalytic activity">
    <reaction evidence="5">
        <text>butanoate(out) = butanoate(in)</text>
        <dbReference type="Rhea" id="RHEA:45248"/>
        <dbReference type="ChEBI" id="CHEBI:17968"/>
    </reaction>
    <physiologicalReaction direction="left-to-right" evidence="5">
        <dbReference type="Rhea" id="RHEA:45249"/>
    </physiologicalReaction>
</comment>
<dbReference type="GO" id="GO:0005044">
    <property type="term" value="F:scavenger receptor activity"/>
    <property type="evidence" value="ECO:0007669"/>
    <property type="project" value="TreeGrafter"/>
</dbReference>
<dbReference type="GO" id="GO:0007155">
    <property type="term" value="P:cell adhesion"/>
    <property type="evidence" value="ECO:0007669"/>
    <property type="project" value="UniProtKB-KW"/>
</dbReference>
<dbReference type="GO" id="GO:0016324">
    <property type="term" value="C:apical plasma membrane"/>
    <property type="evidence" value="ECO:0007669"/>
    <property type="project" value="UniProtKB-SubCell"/>
</dbReference>
<proteinExistence type="inferred from homology"/>
<keyword evidence="20" id="KW-0445">Lipid transport</keyword>
<evidence type="ECO:0000256" key="21">
    <source>
        <dbReference type="ARBA" id="ARBA00023136"/>
    </source>
</evidence>
<dbReference type="InterPro" id="IPR002159">
    <property type="entry name" value="CD36_fam"/>
</dbReference>
<comment type="subcellular location">
    <subcellularLocation>
        <location evidence="6">Apical cell membrane</location>
    </subcellularLocation>
    <subcellularLocation>
        <location evidence="9">Cell membrane</location>
        <topology evidence="9">Multi-pass membrane protein</topology>
    </subcellularLocation>
    <subcellularLocation>
        <location evidence="8">Golgi apparatus</location>
    </subcellularLocation>
    <subcellularLocation>
        <location evidence="7">Membrane raft</location>
    </subcellularLocation>
</comment>
<dbReference type="PRINTS" id="PR01610">
    <property type="entry name" value="CD36ANTIGEN"/>
</dbReference>
<evidence type="ECO:0000256" key="29">
    <source>
        <dbReference type="ARBA" id="ARBA00031821"/>
    </source>
</evidence>
<evidence type="ECO:0000256" key="14">
    <source>
        <dbReference type="ARBA" id="ARBA00022499"/>
    </source>
</evidence>
<comment type="similarity">
    <text evidence="10">Belongs to the CD36 family.</text>
</comment>
<evidence type="ECO:0000256" key="32">
    <source>
        <dbReference type="SAM" id="Phobius"/>
    </source>
</evidence>
<keyword evidence="14" id="KW-1017">Isopeptide bond</keyword>
<dbReference type="AlphaFoldDB" id="A0A9Q1BLT8"/>
<keyword evidence="26" id="KW-0449">Lipoprotein</keyword>
<organism evidence="33 34">
    <name type="scientific">Holothuria leucospilota</name>
    <name type="common">Black long sea cucumber</name>
    <name type="synonym">Mertensiothuria leucospilota</name>
    <dbReference type="NCBI Taxonomy" id="206669"/>
    <lineage>
        <taxon>Eukaryota</taxon>
        <taxon>Metazoa</taxon>
        <taxon>Echinodermata</taxon>
        <taxon>Eleutherozoa</taxon>
        <taxon>Echinozoa</taxon>
        <taxon>Holothuroidea</taxon>
        <taxon>Aspidochirotacea</taxon>
        <taxon>Aspidochirotida</taxon>
        <taxon>Holothuriidae</taxon>
        <taxon>Holothuria</taxon>
    </lineage>
</organism>
<dbReference type="Proteomes" id="UP001152320">
    <property type="component" value="Chromosome 15"/>
</dbReference>
<gene>
    <name evidence="33" type="ORF">HOLleu_31187</name>
</gene>
<accession>A0A9Q1BLT8</accession>
<evidence type="ECO:0000256" key="23">
    <source>
        <dbReference type="ARBA" id="ARBA00023157"/>
    </source>
</evidence>
<evidence type="ECO:0000256" key="9">
    <source>
        <dbReference type="ARBA" id="ARBA00004651"/>
    </source>
</evidence>
<evidence type="ECO:0000256" key="17">
    <source>
        <dbReference type="ARBA" id="ARBA00022889"/>
    </source>
</evidence>
<evidence type="ECO:0000256" key="25">
    <source>
        <dbReference type="ARBA" id="ARBA00023180"/>
    </source>
</evidence>
<dbReference type="PANTHER" id="PTHR11923">
    <property type="entry name" value="SCAVENGER RECEPTOR CLASS B TYPE-1 SR-B1"/>
    <property type="match status" value="1"/>
</dbReference>
<keyword evidence="16" id="KW-0832">Ubl conjugation</keyword>
<evidence type="ECO:0000256" key="26">
    <source>
        <dbReference type="ARBA" id="ARBA00023288"/>
    </source>
</evidence>
<evidence type="ECO:0000256" key="19">
    <source>
        <dbReference type="ARBA" id="ARBA00023034"/>
    </source>
</evidence>
<comment type="caution">
    <text evidence="33">The sequence shown here is derived from an EMBL/GenBank/DDBJ whole genome shotgun (WGS) entry which is preliminary data.</text>
</comment>
<keyword evidence="15 32" id="KW-0812">Transmembrane</keyword>
<reference evidence="33" key="1">
    <citation type="submission" date="2021-10" db="EMBL/GenBank/DDBJ databases">
        <title>Tropical sea cucumber genome reveals ecological adaptation and Cuvierian tubules defense mechanism.</title>
        <authorList>
            <person name="Chen T."/>
        </authorList>
    </citation>
    <scope>NUCLEOTIDE SEQUENCE</scope>
    <source>
        <strain evidence="33">Nanhai2018</strain>
        <tissue evidence="33">Muscle</tissue>
    </source>
</reference>
<dbReference type="OrthoDB" id="195015at2759"/>
<evidence type="ECO:0000256" key="13">
    <source>
        <dbReference type="ARBA" id="ARBA00022475"/>
    </source>
</evidence>
<keyword evidence="23" id="KW-1015">Disulfide bond</keyword>
<sequence length="517" mass="57910">MNKNRKICCSSVCGGISLAIGILLLPMTIILVDVIVENQVLLIPGTLAYPVWVEVPVPFYVEFWMWDLKNPDDFLLGAKPILEQKGPYTWYETRPKDEASIVHNDNGTVTYRNKKSFYFKREMSVGDQTDVITTINIPVFTVASLMKYQSRRRKNLWNLIHEKSGAQPVINVTVEGLIWGYDDNYLELAQDLLGEDVIPITKFGFFLGQNNSGDGLWNVYTGETDIDKLNLVDKWNGMTELPYWTTPEARMINGTDGTLKHPFVKKDEIFYAYIPLSCRTGAAVFESTRKYNGIKVLHYVQPEWLFASPDIYPPNIGFCTPDEFSCPPSGLANATECYFHAPVFFSSPHFLYTEQSVLDMVVGMTPNKEEHEIAVDVDPISGATMKGDIRAQVNLFVRDYDFISGLESIPTAYYPILWQNESAVAPADATREYFRKTRLPLIFIVIITGLLLIGGIGLVIWLGCIIYEDKKQGKQKSDIKLVGIDNPTVQKQGSKGAVAKTEKAAVTGKGGSTTEAV</sequence>
<evidence type="ECO:0000256" key="12">
    <source>
        <dbReference type="ARBA" id="ARBA00022448"/>
    </source>
</evidence>
<evidence type="ECO:0000313" key="33">
    <source>
        <dbReference type="EMBL" id="KAJ8028834.1"/>
    </source>
</evidence>
<dbReference type="GO" id="GO:0005794">
    <property type="term" value="C:Golgi apparatus"/>
    <property type="evidence" value="ECO:0007669"/>
    <property type="project" value="UniProtKB-SubCell"/>
</dbReference>
<evidence type="ECO:0000256" key="16">
    <source>
        <dbReference type="ARBA" id="ARBA00022843"/>
    </source>
</evidence>
<keyword evidence="18 32" id="KW-1133">Transmembrane helix</keyword>
<evidence type="ECO:0000256" key="8">
    <source>
        <dbReference type="ARBA" id="ARBA00004555"/>
    </source>
</evidence>
<comment type="catalytic activity">
    <reaction evidence="3">
        <text>hexadecanoate(out) = hexadecanoate(in)</text>
        <dbReference type="Rhea" id="RHEA:45256"/>
        <dbReference type="ChEBI" id="CHEBI:7896"/>
    </reaction>
    <physiologicalReaction direction="left-to-right" evidence="3">
        <dbReference type="Rhea" id="RHEA:45257"/>
    </physiologicalReaction>
</comment>
<evidence type="ECO:0000256" key="24">
    <source>
        <dbReference type="ARBA" id="ARBA00023170"/>
    </source>
</evidence>
<evidence type="ECO:0000256" key="11">
    <source>
        <dbReference type="ARBA" id="ARBA00020772"/>
    </source>
</evidence>
<keyword evidence="34" id="KW-1185">Reference proteome</keyword>
<dbReference type="PRINTS" id="PR01609">
    <property type="entry name" value="CD36FAMILY"/>
</dbReference>
<dbReference type="EMBL" id="JAIZAY010000015">
    <property type="protein sequence ID" value="KAJ8028834.1"/>
    <property type="molecule type" value="Genomic_DNA"/>
</dbReference>
<evidence type="ECO:0000313" key="34">
    <source>
        <dbReference type="Proteomes" id="UP001152320"/>
    </source>
</evidence>
<evidence type="ECO:0000256" key="22">
    <source>
        <dbReference type="ARBA" id="ARBA00023139"/>
    </source>
</evidence>
<evidence type="ECO:0000256" key="3">
    <source>
        <dbReference type="ARBA" id="ARBA00000934"/>
    </source>
</evidence>
<evidence type="ECO:0000256" key="15">
    <source>
        <dbReference type="ARBA" id="ARBA00022692"/>
    </source>
</evidence>
<evidence type="ECO:0000256" key="28">
    <source>
        <dbReference type="ARBA" id="ARBA00029966"/>
    </source>
</evidence>
<feature type="transmembrane region" description="Helical" evidence="32">
    <location>
        <begin position="441"/>
        <end position="467"/>
    </location>
</feature>
<evidence type="ECO:0000256" key="18">
    <source>
        <dbReference type="ARBA" id="ARBA00022989"/>
    </source>
</evidence>
<keyword evidence="13" id="KW-1003">Cell membrane</keyword>
<dbReference type="GO" id="GO:0006869">
    <property type="term" value="P:lipid transport"/>
    <property type="evidence" value="ECO:0007669"/>
    <property type="project" value="UniProtKB-KW"/>
</dbReference>